<comment type="caution">
    <text evidence="1">The sequence shown here is derived from an EMBL/GenBank/DDBJ whole genome shotgun (WGS) entry which is preliminary data.</text>
</comment>
<keyword evidence="2" id="KW-1185">Reference proteome</keyword>
<sequence length="51" mass="5460">MSPHERHIFNDPYSPTSPLISYETVCHLDHTPSFGTGLTARSVAHGAGPGL</sequence>
<proteinExistence type="predicted"/>
<name>A0AA40CCD6_9PEZI</name>
<evidence type="ECO:0000313" key="1">
    <source>
        <dbReference type="EMBL" id="KAK0633247.1"/>
    </source>
</evidence>
<organism evidence="1 2">
    <name type="scientific">Immersiella caudata</name>
    <dbReference type="NCBI Taxonomy" id="314043"/>
    <lineage>
        <taxon>Eukaryota</taxon>
        <taxon>Fungi</taxon>
        <taxon>Dikarya</taxon>
        <taxon>Ascomycota</taxon>
        <taxon>Pezizomycotina</taxon>
        <taxon>Sordariomycetes</taxon>
        <taxon>Sordariomycetidae</taxon>
        <taxon>Sordariales</taxon>
        <taxon>Lasiosphaeriaceae</taxon>
        <taxon>Immersiella</taxon>
    </lineage>
</organism>
<reference evidence="1" key="1">
    <citation type="submission" date="2023-06" db="EMBL/GenBank/DDBJ databases">
        <title>Genome-scale phylogeny and comparative genomics of the fungal order Sordariales.</title>
        <authorList>
            <consortium name="Lawrence Berkeley National Laboratory"/>
            <person name="Hensen N."/>
            <person name="Bonometti L."/>
            <person name="Westerberg I."/>
            <person name="Brannstrom I.O."/>
            <person name="Guillou S."/>
            <person name="Cros-Aarteil S."/>
            <person name="Calhoun S."/>
            <person name="Haridas S."/>
            <person name="Kuo A."/>
            <person name="Mondo S."/>
            <person name="Pangilinan J."/>
            <person name="Riley R."/>
            <person name="Labutti K."/>
            <person name="Andreopoulos B."/>
            <person name="Lipzen A."/>
            <person name="Chen C."/>
            <person name="Yanf M."/>
            <person name="Daum C."/>
            <person name="Ng V."/>
            <person name="Clum A."/>
            <person name="Steindorff A."/>
            <person name="Ohm R."/>
            <person name="Martin F."/>
            <person name="Silar P."/>
            <person name="Natvig D."/>
            <person name="Lalanne C."/>
            <person name="Gautier V."/>
            <person name="Ament-Velasquez S.L."/>
            <person name="Kruys A."/>
            <person name="Hutchinson M.I."/>
            <person name="Powell A.J."/>
            <person name="Barry K."/>
            <person name="Miller A.N."/>
            <person name="Grigoriev I.V."/>
            <person name="Debuchy R."/>
            <person name="Gladieux P."/>
            <person name="Thoren M.H."/>
            <person name="Johannesson H."/>
        </authorList>
    </citation>
    <scope>NUCLEOTIDE SEQUENCE</scope>
    <source>
        <strain evidence="1">CBS 606.72</strain>
    </source>
</reference>
<dbReference type="Proteomes" id="UP001175000">
    <property type="component" value="Unassembled WGS sequence"/>
</dbReference>
<gene>
    <name evidence="1" type="ORF">B0T14DRAFT_506225</name>
</gene>
<evidence type="ECO:0000313" key="2">
    <source>
        <dbReference type="Proteomes" id="UP001175000"/>
    </source>
</evidence>
<dbReference type="EMBL" id="JAULSU010000001">
    <property type="protein sequence ID" value="KAK0633247.1"/>
    <property type="molecule type" value="Genomic_DNA"/>
</dbReference>
<dbReference type="AlphaFoldDB" id="A0AA40CCD6"/>
<protein>
    <submittedName>
        <fullName evidence="1">Uncharacterized protein</fullName>
    </submittedName>
</protein>
<accession>A0AA40CCD6</accession>